<dbReference type="Proteomes" id="UP000006352">
    <property type="component" value="Unassembled WGS sequence"/>
</dbReference>
<gene>
    <name evidence="2" type="ORF">FIBRA_03199</name>
</gene>
<dbReference type="EMBL" id="HE797020">
    <property type="protein sequence ID" value="CCM01151.1"/>
    <property type="molecule type" value="Genomic_DNA"/>
</dbReference>
<feature type="compositionally biased region" description="Polar residues" evidence="1">
    <location>
        <begin position="106"/>
        <end position="117"/>
    </location>
</feature>
<feature type="compositionally biased region" description="Low complexity" evidence="1">
    <location>
        <begin position="26"/>
        <end position="37"/>
    </location>
</feature>
<dbReference type="InParanoid" id="J4I9H1"/>
<evidence type="ECO:0000313" key="3">
    <source>
        <dbReference type="Proteomes" id="UP000006352"/>
    </source>
</evidence>
<evidence type="ECO:0000313" key="2">
    <source>
        <dbReference type="EMBL" id="CCM01151.1"/>
    </source>
</evidence>
<feature type="compositionally biased region" description="Basic and acidic residues" evidence="1">
    <location>
        <begin position="43"/>
        <end position="54"/>
    </location>
</feature>
<accession>J4I9H1</accession>
<dbReference type="HOGENOM" id="CLU_049777_0_0_1"/>
<dbReference type="AlphaFoldDB" id="J4I9H1"/>
<evidence type="ECO:0000256" key="1">
    <source>
        <dbReference type="SAM" id="MobiDB-lite"/>
    </source>
</evidence>
<feature type="compositionally biased region" description="Basic and acidic residues" evidence="1">
    <location>
        <begin position="73"/>
        <end position="99"/>
    </location>
</feature>
<feature type="compositionally biased region" description="Pro residues" evidence="1">
    <location>
        <begin position="236"/>
        <end position="271"/>
    </location>
</feature>
<name>J4I9H1_9APHY</name>
<feature type="region of interest" description="Disordered" evidence="1">
    <location>
        <begin position="1"/>
        <end position="121"/>
    </location>
</feature>
<feature type="region of interest" description="Disordered" evidence="1">
    <location>
        <begin position="133"/>
        <end position="281"/>
    </location>
</feature>
<dbReference type="RefSeq" id="XP_012180434.1">
    <property type="nucleotide sequence ID" value="XM_012325044.1"/>
</dbReference>
<keyword evidence="3" id="KW-1185">Reference proteome</keyword>
<organism evidence="2 3">
    <name type="scientific">Fibroporia radiculosa</name>
    <dbReference type="NCBI Taxonomy" id="599839"/>
    <lineage>
        <taxon>Eukaryota</taxon>
        <taxon>Fungi</taxon>
        <taxon>Dikarya</taxon>
        <taxon>Basidiomycota</taxon>
        <taxon>Agaricomycotina</taxon>
        <taxon>Agaricomycetes</taxon>
        <taxon>Polyporales</taxon>
        <taxon>Fibroporiaceae</taxon>
        <taxon>Fibroporia</taxon>
    </lineage>
</organism>
<reference evidence="2 3" key="1">
    <citation type="journal article" date="2012" name="Appl. Environ. Microbiol.">
        <title>Short-read sequencing for genomic analysis of the brown rot fungus Fibroporia radiculosa.</title>
        <authorList>
            <person name="Tang J.D."/>
            <person name="Perkins A.D."/>
            <person name="Sonstegard T.S."/>
            <person name="Schroeder S.G."/>
            <person name="Burgess S.C."/>
            <person name="Diehl S.V."/>
        </authorList>
    </citation>
    <scope>NUCLEOTIDE SEQUENCE [LARGE SCALE GENOMIC DNA]</scope>
    <source>
        <strain evidence="2 3">TFFH 294</strain>
    </source>
</reference>
<sequence length="313" mass="33725">MTSTAHSPSVPSPDEEDISRASAWTGERSSAESSSSGARRRKEKESDQETLHEDETADAEAFGETYSGADEYPPTKEEEAESRRIEENLRNWETAERERRKAVRASTVSATPATTGPSLVADLSRRASWLWPGSRAKQASLGGVGTHRALRNADDTVPLDDIEASPAVSPSPPPSPGAGENPFITPGGSTLSLNDAGQSSIMKESVSINPFNDGDLSPTTPTAKHPKLKSSLSRQPAPPPQPLDLPRPRSPPPWTEIPHTNRPPEPVPPPVVASVSPSEPPEDIRWWTEWLCGCSEGRDRGGDHQAGRTNPFE</sequence>
<dbReference type="OrthoDB" id="3358973at2759"/>
<protein>
    <submittedName>
        <fullName evidence="2">Uncharacterized protein</fullName>
    </submittedName>
</protein>
<feature type="compositionally biased region" description="Polar residues" evidence="1">
    <location>
        <begin position="187"/>
        <end position="210"/>
    </location>
</feature>
<dbReference type="GeneID" id="24096062"/>
<proteinExistence type="predicted"/>